<evidence type="ECO:0000259" key="1">
    <source>
        <dbReference type="Pfam" id="PF13229"/>
    </source>
</evidence>
<dbReference type="EMBL" id="CAJIMS010000001">
    <property type="protein sequence ID" value="CAD7811333.1"/>
    <property type="molecule type" value="Genomic_DNA"/>
</dbReference>
<dbReference type="Gene3D" id="2.160.20.10">
    <property type="entry name" value="Single-stranded right-handed beta-helix, Pectin lyase-like"/>
    <property type="match status" value="1"/>
</dbReference>
<keyword evidence="3" id="KW-1185">Reference proteome</keyword>
<organism evidence="2 3">
    <name type="scientific">Chryseobacterium aquaeductus</name>
    <dbReference type="NCBI Taxonomy" id="2675056"/>
    <lineage>
        <taxon>Bacteria</taxon>
        <taxon>Pseudomonadati</taxon>
        <taxon>Bacteroidota</taxon>
        <taxon>Flavobacteriia</taxon>
        <taxon>Flavobacteriales</taxon>
        <taxon>Weeksellaceae</taxon>
        <taxon>Chryseobacterium group</taxon>
        <taxon>Chryseobacterium</taxon>
    </lineage>
</organism>
<proteinExistence type="predicted"/>
<dbReference type="InterPro" id="IPR011050">
    <property type="entry name" value="Pectin_lyase_fold/virulence"/>
</dbReference>
<dbReference type="InterPro" id="IPR039448">
    <property type="entry name" value="Beta_helix"/>
</dbReference>
<sequence length="368" mass="41610">MSIFRLVIVLLIWSISFNAQSFAKKNVPQNLIDKYYQPNYTSNFYKLKNIKIVQKSVLKGKDHTEVLQRILNTYQIILLPNETIFINKNGLKIGSNKKLLFQKNTKIKFLGGTEGKLSDVLKIYDAKNVEIINPVIIGSRYLKTEQTGQWNGGISVLNSSNVTIINPKITESFGDGITIGSEDGGFSENVIVKGGWIDTARRNGISITSGKNVTVQNILVSNTYEHEPEAGIDIEASWNKDRLEDIFIKDVCTYNNSSMGISINLNGLATDKIQEVKFTSITIDGHEDIESRHGLLTSLNTVPRTFDTNGYIIVKNVSWKESREISYWKSQQNHSINITFSNVRIDDLQKKVQFENSIKNLKNIKLLR</sequence>
<reference evidence="2" key="1">
    <citation type="submission" date="2020-12" db="EMBL/GenBank/DDBJ databases">
        <authorList>
            <person name="Rodrigo-Torres L."/>
            <person name="Arahal R. D."/>
            <person name="Lucena T."/>
        </authorList>
    </citation>
    <scope>NUCLEOTIDE SEQUENCE</scope>
    <source>
        <strain evidence="2">CECT 9390</strain>
    </source>
</reference>
<accession>A0A9N8MIY3</accession>
<dbReference type="InterPro" id="IPR012334">
    <property type="entry name" value="Pectin_lyas_fold"/>
</dbReference>
<protein>
    <recommendedName>
        <fullName evidence="1">Right handed beta helix domain-containing protein</fullName>
    </recommendedName>
</protein>
<gene>
    <name evidence="2" type="ORF">CHRY9390_02339</name>
</gene>
<dbReference type="InterPro" id="IPR006626">
    <property type="entry name" value="PbH1"/>
</dbReference>
<evidence type="ECO:0000313" key="2">
    <source>
        <dbReference type="EMBL" id="CAD7811333.1"/>
    </source>
</evidence>
<dbReference type="AlphaFoldDB" id="A0A9N8MIY3"/>
<comment type="caution">
    <text evidence="2">The sequence shown here is derived from an EMBL/GenBank/DDBJ whole genome shotgun (WGS) entry which is preliminary data.</text>
</comment>
<dbReference type="Pfam" id="PF13229">
    <property type="entry name" value="Beta_helix"/>
    <property type="match status" value="1"/>
</dbReference>
<evidence type="ECO:0000313" key="3">
    <source>
        <dbReference type="Proteomes" id="UP000662618"/>
    </source>
</evidence>
<dbReference type="SMART" id="SM00710">
    <property type="entry name" value="PbH1"/>
    <property type="match status" value="4"/>
</dbReference>
<name>A0A9N8MIY3_9FLAO</name>
<dbReference type="SUPFAM" id="SSF51126">
    <property type="entry name" value="Pectin lyase-like"/>
    <property type="match status" value="1"/>
</dbReference>
<feature type="domain" description="Right handed beta helix" evidence="1">
    <location>
        <begin position="85"/>
        <end position="235"/>
    </location>
</feature>
<dbReference type="Proteomes" id="UP000662618">
    <property type="component" value="Unassembled WGS sequence"/>
</dbReference>